<dbReference type="EMBL" id="BARU01029218">
    <property type="protein sequence ID" value="GAH64418.1"/>
    <property type="molecule type" value="Genomic_DNA"/>
</dbReference>
<proteinExistence type="predicted"/>
<evidence type="ECO:0000313" key="1">
    <source>
        <dbReference type="EMBL" id="GAH64418.1"/>
    </source>
</evidence>
<reference evidence="1" key="1">
    <citation type="journal article" date="2014" name="Front. Microbiol.">
        <title>High frequency of phylogenetically diverse reductive dehalogenase-homologous genes in deep subseafloor sedimentary metagenomes.</title>
        <authorList>
            <person name="Kawai M."/>
            <person name="Futagami T."/>
            <person name="Toyoda A."/>
            <person name="Takaki Y."/>
            <person name="Nishi S."/>
            <person name="Hori S."/>
            <person name="Arai W."/>
            <person name="Tsubouchi T."/>
            <person name="Morono Y."/>
            <person name="Uchiyama I."/>
            <person name="Ito T."/>
            <person name="Fujiyama A."/>
            <person name="Inagaki F."/>
            <person name="Takami H."/>
        </authorList>
    </citation>
    <scope>NUCLEOTIDE SEQUENCE</scope>
    <source>
        <strain evidence="1">Expedition CK06-06</strain>
    </source>
</reference>
<name>X1J3Q9_9ZZZZ</name>
<organism evidence="1">
    <name type="scientific">marine sediment metagenome</name>
    <dbReference type="NCBI Taxonomy" id="412755"/>
    <lineage>
        <taxon>unclassified sequences</taxon>
        <taxon>metagenomes</taxon>
        <taxon>ecological metagenomes</taxon>
    </lineage>
</organism>
<accession>X1J3Q9</accession>
<protein>
    <submittedName>
        <fullName evidence="1">Uncharacterized protein</fullName>
    </submittedName>
</protein>
<gene>
    <name evidence="1" type="ORF">S03H2_46523</name>
</gene>
<comment type="caution">
    <text evidence="1">The sequence shown here is derived from an EMBL/GenBank/DDBJ whole genome shotgun (WGS) entry which is preliminary data.</text>
</comment>
<sequence length="43" mass="4726">MGGFPPQGYARAGLTSMTREPIVDDSVNADGMSRQFLRLQQIN</sequence>
<dbReference type="AlphaFoldDB" id="X1J3Q9"/>